<dbReference type="GO" id="GO:0005737">
    <property type="term" value="C:cytoplasm"/>
    <property type="evidence" value="ECO:0007669"/>
    <property type="project" value="TreeGrafter"/>
</dbReference>
<dbReference type="Pfam" id="PF08244">
    <property type="entry name" value="Glyco_hydro_32C"/>
    <property type="match status" value="1"/>
</dbReference>
<dbReference type="GO" id="GO:0005987">
    <property type="term" value="P:sucrose catabolic process"/>
    <property type="evidence" value="ECO:0007669"/>
    <property type="project" value="TreeGrafter"/>
</dbReference>
<evidence type="ECO:0000256" key="2">
    <source>
        <dbReference type="ARBA" id="ARBA00022801"/>
    </source>
</evidence>
<reference evidence="8 9" key="1">
    <citation type="journal article" date="2015" name="Genome Announc.">
        <title>Expanding the biotechnology potential of lactobacilli through comparative genomics of 213 strains and associated genera.</title>
        <authorList>
            <person name="Sun Z."/>
            <person name="Harris H.M."/>
            <person name="McCann A."/>
            <person name="Guo C."/>
            <person name="Argimon S."/>
            <person name="Zhang W."/>
            <person name="Yang X."/>
            <person name="Jeffery I.B."/>
            <person name="Cooney J.C."/>
            <person name="Kagawa T.F."/>
            <person name="Liu W."/>
            <person name="Song Y."/>
            <person name="Salvetti E."/>
            <person name="Wrobel A."/>
            <person name="Rasinkangas P."/>
            <person name="Parkhill J."/>
            <person name="Rea M.C."/>
            <person name="O'Sullivan O."/>
            <person name="Ritari J."/>
            <person name="Douillard F.P."/>
            <person name="Paul Ross R."/>
            <person name="Yang R."/>
            <person name="Briner A.E."/>
            <person name="Felis G.E."/>
            <person name="de Vos W.M."/>
            <person name="Barrangou R."/>
            <person name="Klaenhammer T.R."/>
            <person name="Caufield P.W."/>
            <person name="Cui Y."/>
            <person name="Zhang H."/>
            <person name="O'Toole P.W."/>
        </authorList>
    </citation>
    <scope>NUCLEOTIDE SEQUENCE [LARGE SCALE GENOMIC DNA]</scope>
    <source>
        <strain evidence="8 9">DSM 16230</strain>
    </source>
</reference>
<proteinExistence type="inferred from homology"/>
<protein>
    <submittedName>
        <fullName evidence="8">Sucrose-6-phosphate hydrolase</fullName>
    </submittedName>
</protein>
<dbReference type="Gene3D" id="2.115.10.20">
    <property type="entry name" value="Glycosyl hydrolase domain, family 43"/>
    <property type="match status" value="1"/>
</dbReference>
<evidence type="ECO:0000259" key="7">
    <source>
        <dbReference type="Pfam" id="PF08244"/>
    </source>
</evidence>
<dbReference type="AlphaFoldDB" id="A0A0R1UX13"/>
<comment type="similarity">
    <text evidence="1 4">Belongs to the glycosyl hydrolase 32 family.</text>
</comment>
<dbReference type="GeneID" id="98309017"/>
<evidence type="ECO:0000313" key="8">
    <source>
        <dbReference type="EMBL" id="KRL97220.1"/>
    </source>
</evidence>
<feature type="domain" description="Glycosyl hydrolase family 32 N-terminal" evidence="6">
    <location>
        <begin position="39"/>
        <end position="343"/>
    </location>
</feature>
<dbReference type="InterPro" id="IPR023296">
    <property type="entry name" value="Glyco_hydro_beta-prop_sf"/>
</dbReference>
<dbReference type="PANTHER" id="PTHR42800">
    <property type="entry name" value="EXOINULINASE INUD (AFU_ORTHOLOGUE AFUA_5G00480)"/>
    <property type="match status" value="1"/>
</dbReference>
<accession>A0A0R1UX13</accession>
<dbReference type="PATRIC" id="fig|1423801.4.peg.1815"/>
<dbReference type="CDD" id="cd18622">
    <property type="entry name" value="GH32_Inu-like"/>
    <property type="match status" value="1"/>
</dbReference>
<dbReference type="InterPro" id="IPR013189">
    <property type="entry name" value="Glyco_hydro_32_C"/>
</dbReference>
<dbReference type="RefSeq" id="WP_056961584.1">
    <property type="nucleotide sequence ID" value="NZ_AZFQ01000053.1"/>
</dbReference>
<feature type="signal peptide" evidence="5">
    <location>
        <begin position="1"/>
        <end position="23"/>
    </location>
</feature>
<dbReference type="InterPro" id="IPR013148">
    <property type="entry name" value="Glyco_hydro_32_N"/>
</dbReference>
<dbReference type="PANTHER" id="PTHR42800:SF1">
    <property type="entry name" value="EXOINULINASE INUD (AFU_ORTHOLOGUE AFUA_5G00480)"/>
    <property type="match status" value="1"/>
</dbReference>
<dbReference type="Proteomes" id="UP000051166">
    <property type="component" value="Unassembled WGS sequence"/>
</dbReference>
<dbReference type="GO" id="GO:0004575">
    <property type="term" value="F:sucrose alpha-glucosidase activity"/>
    <property type="evidence" value="ECO:0007669"/>
    <property type="project" value="TreeGrafter"/>
</dbReference>
<evidence type="ECO:0000313" key="9">
    <source>
        <dbReference type="Proteomes" id="UP000051166"/>
    </source>
</evidence>
<evidence type="ECO:0000259" key="6">
    <source>
        <dbReference type="Pfam" id="PF00251"/>
    </source>
</evidence>
<evidence type="ECO:0000256" key="4">
    <source>
        <dbReference type="RuleBase" id="RU362110"/>
    </source>
</evidence>
<evidence type="ECO:0000256" key="5">
    <source>
        <dbReference type="SAM" id="SignalP"/>
    </source>
</evidence>
<dbReference type="Gene3D" id="2.60.120.560">
    <property type="entry name" value="Exo-inulinase, domain 1"/>
    <property type="match status" value="1"/>
</dbReference>
<dbReference type="SUPFAM" id="SSF75005">
    <property type="entry name" value="Arabinanase/levansucrase/invertase"/>
    <property type="match status" value="1"/>
</dbReference>
<keyword evidence="5" id="KW-0732">Signal</keyword>
<organism evidence="8 9">
    <name type="scientific">Liquorilactobacillus satsumensis DSM 16230 = JCM 12392</name>
    <dbReference type="NCBI Taxonomy" id="1423801"/>
    <lineage>
        <taxon>Bacteria</taxon>
        <taxon>Bacillati</taxon>
        <taxon>Bacillota</taxon>
        <taxon>Bacilli</taxon>
        <taxon>Lactobacillales</taxon>
        <taxon>Lactobacillaceae</taxon>
        <taxon>Liquorilactobacillus</taxon>
    </lineage>
</organism>
<name>A0A0R1UX13_9LACO</name>
<dbReference type="Pfam" id="PF00251">
    <property type="entry name" value="Glyco_hydro_32N"/>
    <property type="match status" value="1"/>
</dbReference>
<feature type="domain" description="Glycosyl hydrolase family 32 C-terminal" evidence="7">
    <location>
        <begin position="393"/>
        <end position="511"/>
    </location>
</feature>
<dbReference type="EMBL" id="AZFQ01000053">
    <property type="protein sequence ID" value="KRL97220.1"/>
    <property type="molecule type" value="Genomic_DNA"/>
</dbReference>
<dbReference type="STRING" id="1423801.FD50_GL001776"/>
<evidence type="ECO:0000256" key="1">
    <source>
        <dbReference type="ARBA" id="ARBA00009902"/>
    </source>
</evidence>
<keyword evidence="9" id="KW-1185">Reference proteome</keyword>
<dbReference type="InterPro" id="IPR001362">
    <property type="entry name" value="Glyco_hydro_32"/>
</dbReference>
<keyword evidence="3 4" id="KW-0326">Glycosidase</keyword>
<feature type="chain" id="PRO_5038463294" evidence="5">
    <location>
        <begin position="24"/>
        <end position="521"/>
    </location>
</feature>
<gene>
    <name evidence="8" type="ORF">FD50_GL001776</name>
</gene>
<sequence>MHFLKKVLSIAVFLVSFFSIVLAVKADNLTASQFEQGYHYNVPRGFMNDVQTIWKGQDGYYHLLYLYNPQYKHTGDGTVWYHVKTRDFIHYENVGISIPKFNGVWYSMATGSVIHNTNHFFKDLPSSALIAYFTSYIDGVQQQFVAYSTDEGQSFTPYKKAPIMSAKSTTSDARDPYMRYNSKTSKLNMYLAEGDKVGVYESDNGVDFKYIGATSLNQAALLGKDLGTIECPNLKQIYDPDTKELKAVLFFGANGYRYGQTTGSYYMVGHLEENGIFIAEQQPKRVDDGSDYYGANYMQVDADSIISVSWLGNWGYSAACICDEYGECNKLGSLSCAHQLTLSGTSGDYTVANKIIEPTALFSNTVSGNRKVNDVEKNEGYAQLLDLKRWSRQNIYLQFSNNDITKSVNKHIRINLKQADAWVRIDYNTDNGAYMVSRASERLKDTTAKSNYEKAYVEASGVISPHDLKLHLIEDQSSLEFYFEGQNKIYSLLKYSTDSSTKINVETNGNNNLFYSLDNIE</sequence>
<comment type="caution">
    <text evidence="8">The sequence shown here is derived from an EMBL/GenBank/DDBJ whole genome shotgun (WGS) entry which is preliminary data.</text>
</comment>
<keyword evidence="2 4" id="KW-0378">Hydrolase</keyword>
<dbReference type="OrthoDB" id="2208222at2"/>
<evidence type="ECO:0000256" key="3">
    <source>
        <dbReference type="ARBA" id="ARBA00023295"/>
    </source>
</evidence>
<dbReference type="SMART" id="SM00640">
    <property type="entry name" value="Glyco_32"/>
    <property type="match status" value="1"/>
</dbReference>